<accession>A0A354YV36</accession>
<keyword evidence="2" id="KW-0067">ATP-binding</keyword>
<dbReference type="InterPro" id="IPR009057">
    <property type="entry name" value="Homeodomain-like_sf"/>
</dbReference>
<dbReference type="PROSITE" id="PS50045">
    <property type="entry name" value="SIGMA54_INTERACT_4"/>
    <property type="match status" value="1"/>
</dbReference>
<gene>
    <name evidence="4" type="ORF">DDZ44_01250</name>
</gene>
<feature type="domain" description="Sigma-54 factor interaction" evidence="3">
    <location>
        <begin position="1"/>
        <end position="20"/>
    </location>
</feature>
<keyword evidence="1" id="KW-0547">Nucleotide-binding</keyword>
<comment type="caution">
    <text evidence="4">The sequence shown here is derived from an EMBL/GenBank/DDBJ whole genome shotgun (WGS) entry which is preliminary data.</text>
</comment>
<dbReference type="Proteomes" id="UP000263273">
    <property type="component" value="Unassembled WGS sequence"/>
</dbReference>
<dbReference type="GO" id="GO:0006355">
    <property type="term" value="P:regulation of DNA-templated transcription"/>
    <property type="evidence" value="ECO:0007669"/>
    <property type="project" value="InterPro"/>
</dbReference>
<name>A0A354YV36_9FIRM</name>
<evidence type="ECO:0000256" key="2">
    <source>
        <dbReference type="ARBA" id="ARBA00022840"/>
    </source>
</evidence>
<dbReference type="Pfam" id="PF18024">
    <property type="entry name" value="HTH_50"/>
    <property type="match status" value="1"/>
</dbReference>
<protein>
    <submittedName>
        <fullName evidence="4">AAA family ATPase</fullName>
    </submittedName>
</protein>
<dbReference type="EMBL" id="DNZF01000029">
    <property type="protein sequence ID" value="HBK52551.1"/>
    <property type="molecule type" value="Genomic_DNA"/>
</dbReference>
<dbReference type="InterPro" id="IPR030828">
    <property type="entry name" value="HTH_TyrR"/>
</dbReference>
<sequence length="100" mass="11310">EYDWPGNVRELENLVERLVVTSLNQTITAHDLSAWSELKPENKSDNEHGIVRLQDALENTERRILENAFSVCKSTYEVARALGISQPTVVRKAAKYGIRG</sequence>
<dbReference type="GO" id="GO:0005524">
    <property type="term" value="F:ATP binding"/>
    <property type="evidence" value="ECO:0007669"/>
    <property type="project" value="UniProtKB-KW"/>
</dbReference>
<dbReference type="PANTHER" id="PTHR32071">
    <property type="entry name" value="TRANSCRIPTIONAL REGULATORY PROTEIN"/>
    <property type="match status" value="1"/>
</dbReference>
<dbReference type="Gene3D" id="1.10.10.60">
    <property type="entry name" value="Homeodomain-like"/>
    <property type="match status" value="1"/>
</dbReference>
<dbReference type="InterPro" id="IPR058031">
    <property type="entry name" value="AAA_lid_NorR"/>
</dbReference>
<dbReference type="Pfam" id="PF25601">
    <property type="entry name" value="AAA_lid_14"/>
    <property type="match status" value="1"/>
</dbReference>
<dbReference type="GO" id="GO:0003677">
    <property type="term" value="F:DNA binding"/>
    <property type="evidence" value="ECO:0007669"/>
    <property type="project" value="UniProtKB-KW"/>
</dbReference>
<dbReference type="InterPro" id="IPR025944">
    <property type="entry name" value="Sigma_54_int_dom_CS"/>
</dbReference>
<dbReference type="InterPro" id="IPR002078">
    <property type="entry name" value="Sigma_54_int"/>
</dbReference>
<evidence type="ECO:0000313" key="5">
    <source>
        <dbReference type="Proteomes" id="UP000263273"/>
    </source>
</evidence>
<proteinExistence type="predicted"/>
<dbReference type="PROSITE" id="PS00688">
    <property type="entry name" value="SIGMA54_INTERACT_3"/>
    <property type="match status" value="1"/>
</dbReference>
<reference evidence="4 5" key="1">
    <citation type="journal article" date="2018" name="Nat. Biotechnol.">
        <title>A standardized bacterial taxonomy based on genome phylogeny substantially revises the tree of life.</title>
        <authorList>
            <person name="Parks D.H."/>
            <person name="Chuvochina M."/>
            <person name="Waite D.W."/>
            <person name="Rinke C."/>
            <person name="Skarshewski A."/>
            <person name="Chaumeil P.A."/>
            <person name="Hugenholtz P."/>
        </authorList>
    </citation>
    <scope>NUCLEOTIDE SEQUENCE [LARGE SCALE GENOMIC DNA]</scope>
    <source>
        <strain evidence="4">UBA10948</strain>
    </source>
</reference>
<dbReference type="Gene3D" id="1.10.8.60">
    <property type="match status" value="1"/>
</dbReference>
<dbReference type="AlphaFoldDB" id="A0A354YV36"/>
<dbReference type="SUPFAM" id="SSF46689">
    <property type="entry name" value="Homeodomain-like"/>
    <property type="match status" value="1"/>
</dbReference>
<evidence type="ECO:0000256" key="1">
    <source>
        <dbReference type="ARBA" id="ARBA00022741"/>
    </source>
</evidence>
<organism evidence="4 5">
    <name type="scientific">Syntrophomonas wolfei</name>
    <dbReference type="NCBI Taxonomy" id="863"/>
    <lineage>
        <taxon>Bacteria</taxon>
        <taxon>Bacillati</taxon>
        <taxon>Bacillota</taxon>
        <taxon>Clostridia</taxon>
        <taxon>Eubacteriales</taxon>
        <taxon>Syntrophomonadaceae</taxon>
        <taxon>Syntrophomonas</taxon>
    </lineage>
</organism>
<evidence type="ECO:0000259" key="3">
    <source>
        <dbReference type="PROSITE" id="PS50045"/>
    </source>
</evidence>
<feature type="non-terminal residue" evidence="4">
    <location>
        <position position="1"/>
    </location>
</feature>
<evidence type="ECO:0000313" key="4">
    <source>
        <dbReference type="EMBL" id="HBK52551.1"/>
    </source>
</evidence>